<dbReference type="EMBL" id="CAJPVI010000001">
    <property type="protein sequence ID" value="CAG2129370.1"/>
    <property type="molecule type" value="Genomic_DNA"/>
</dbReference>
<keyword evidence="2" id="KW-1185">Reference proteome</keyword>
<accession>A0ABM8T9W6</accession>
<proteinExistence type="predicted"/>
<organism evidence="1 2">
    <name type="scientific">Cupriavidus numazuensis</name>
    <dbReference type="NCBI Taxonomy" id="221992"/>
    <lineage>
        <taxon>Bacteria</taxon>
        <taxon>Pseudomonadati</taxon>
        <taxon>Pseudomonadota</taxon>
        <taxon>Betaproteobacteria</taxon>
        <taxon>Burkholderiales</taxon>
        <taxon>Burkholderiaceae</taxon>
        <taxon>Cupriavidus</taxon>
    </lineage>
</organism>
<reference evidence="1 2" key="1">
    <citation type="submission" date="2021-03" db="EMBL/GenBank/DDBJ databases">
        <authorList>
            <person name="Peeters C."/>
        </authorList>
    </citation>
    <scope>NUCLEOTIDE SEQUENCE [LARGE SCALE GENOMIC DNA]</scope>
    <source>
        <strain evidence="1 2">LMG 26411</strain>
    </source>
</reference>
<evidence type="ECO:0000313" key="1">
    <source>
        <dbReference type="EMBL" id="CAG2129370.1"/>
    </source>
</evidence>
<comment type="caution">
    <text evidence="1">The sequence shown here is derived from an EMBL/GenBank/DDBJ whole genome shotgun (WGS) entry which is preliminary data.</text>
</comment>
<protein>
    <submittedName>
        <fullName evidence="1">Uncharacterized protein</fullName>
    </submittedName>
</protein>
<evidence type="ECO:0000313" key="2">
    <source>
        <dbReference type="Proteomes" id="UP000672657"/>
    </source>
</evidence>
<dbReference type="Proteomes" id="UP000672657">
    <property type="component" value="Unassembled WGS sequence"/>
</dbReference>
<sequence length="198" mass="22068">MTHVQQFHPAVNPFFGVEMGGSSTSIGMHNRGLYRHDWTDDQNSQVAPYPNVGGAYQRQSKRFVLGGVVSIVDPDSSSLSENQDWVRAAQEKIARDIGKILTAQILAYEEVGNGRAAARIAIRYIERSFNQHDVAAVSRLLVSLEPSRLSGWTLVAVLRTSFRARRILTGWQEFLRRARIALVARGEPAGEILYGMED</sequence>
<gene>
    <name evidence="1" type="ORF">LMG26411_00162</name>
</gene>
<name>A0ABM8T9W6_9BURK</name>